<dbReference type="InterPro" id="IPR031982">
    <property type="entry name" value="PilE-like"/>
</dbReference>
<feature type="transmembrane region" description="Helical" evidence="2">
    <location>
        <begin position="12"/>
        <end position="36"/>
    </location>
</feature>
<gene>
    <name evidence="3" type="primary">pilE_2</name>
    <name evidence="3" type="ORF">GCM10011487_38330</name>
</gene>
<dbReference type="InterPro" id="IPR045584">
    <property type="entry name" value="Pilin-like"/>
</dbReference>
<proteinExistence type="predicted"/>
<dbReference type="GO" id="GO:0043683">
    <property type="term" value="P:type IV pilus assembly"/>
    <property type="evidence" value="ECO:0007669"/>
    <property type="project" value="InterPro"/>
</dbReference>
<keyword evidence="2" id="KW-0812">Transmembrane</keyword>
<protein>
    <submittedName>
        <fullName evidence="3">Type IV pilin</fullName>
    </submittedName>
</protein>
<evidence type="ECO:0000256" key="2">
    <source>
        <dbReference type="SAM" id="Phobius"/>
    </source>
</evidence>
<feature type="region of interest" description="Disordered" evidence="1">
    <location>
        <begin position="105"/>
        <end position="137"/>
    </location>
</feature>
<reference evidence="4" key="1">
    <citation type="submission" date="2020-01" db="EMBL/GenBank/DDBJ databases">
        <title>'Steroidobacter agaridevorans' sp. nov., agar-degrading bacteria isolated from rhizosphere soils.</title>
        <authorList>
            <person name="Ikenaga M."/>
            <person name="Kataoka M."/>
            <person name="Murouchi A."/>
            <person name="Katsuragi S."/>
            <person name="Sakai M."/>
        </authorList>
    </citation>
    <scope>NUCLEOTIDE SEQUENCE [LARGE SCALE GENOMIC DNA]</scope>
    <source>
        <strain evidence="4">YU21-B</strain>
    </source>
</reference>
<dbReference type="PANTHER" id="PTHR30093">
    <property type="entry name" value="GENERAL SECRETION PATHWAY PROTEIN G"/>
    <property type="match status" value="1"/>
</dbReference>
<dbReference type="InterPro" id="IPR012902">
    <property type="entry name" value="N_methyl_site"/>
</dbReference>
<keyword evidence="2" id="KW-0472">Membrane</keyword>
<dbReference type="Proteomes" id="UP000445000">
    <property type="component" value="Unassembled WGS sequence"/>
</dbReference>
<name>A0A829YFY7_9GAMM</name>
<dbReference type="PANTHER" id="PTHR30093:SF47">
    <property type="entry name" value="TYPE IV PILUS NON-CORE MINOR PILIN PILE"/>
    <property type="match status" value="1"/>
</dbReference>
<dbReference type="RefSeq" id="WP_280178309.1">
    <property type="nucleotide sequence ID" value="NZ_BLJN01000003.1"/>
</dbReference>
<sequence length="137" mass="15340">MSYEPMRRRAAGMTLIELMVVMAIVAILAAIAYPSYRSHIAKTHRKAAAACLSQHAHFMERYYTTNLSYEGAEPDLGCKTESDLDRFYTFPEPEIDGRSYTVTAVPTDSQDATDPNHCGELSLDQTGDREPKNDACW</sequence>
<dbReference type="SUPFAM" id="SSF54523">
    <property type="entry name" value="Pili subunits"/>
    <property type="match status" value="1"/>
</dbReference>
<comment type="caution">
    <text evidence="3">The sequence shown here is derived from an EMBL/GenBank/DDBJ whole genome shotgun (WGS) entry which is preliminary data.</text>
</comment>
<dbReference type="AlphaFoldDB" id="A0A829YFY7"/>
<organism evidence="3 4">
    <name type="scientific">Steroidobacter agaridevorans</name>
    <dbReference type="NCBI Taxonomy" id="2695856"/>
    <lineage>
        <taxon>Bacteria</taxon>
        <taxon>Pseudomonadati</taxon>
        <taxon>Pseudomonadota</taxon>
        <taxon>Gammaproteobacteria</taxon>
        <taxon>Steroidobacterales</taxon>
        <taxon>Steroidobacteraceae</taxon>
        <taxon>Steroidobacter</taxon>
    </lineage>
</organism>
<dbReference type="NCBIfam" id="TIGR02532">
    <property type="entry name" value="IV_pilin_GFxxxE"/>
    <property type="match status" value="1"/>
</dbReference>
<dbReference type="Gene3D" id="3.30.700.10">
    <property type="entry name" value="Glycoprotein, Type 4 Pilin"/>
    <property type="match status" value="1"/>
</dbReference>
<dbReference type="Pfam" id="PF16732">
    <property type="entry name" value="ComP_DUS"/>
    <property type="match status" value="1"/>
</dbReference>
<dbReference type="PROSITE" id="PS00409">
    <property type="entry name" value="PROKAR_NTER_METHYL"/>
    <property type="match status" value="1"/>
</dbReference>
<evidence type="ECO:0000313" key="4">
    <source>
        <dbReference type="Proteomes" id="UP000445000"/>
    </source>
</evidence>
<keyword evidence="4" id="KW-1185">Reference proteome</keyword>
<dbReference type="Pfam" id="PF07963">
    <property type="entry name" value="N_methyl"/>
    <property type="match status" value="1"/>
</dbReference>
<feature type="compositionally biased region" description="Basic and acidic residues" evidence="1">
    <location>
        <begin position="126"/>
        <end position="137"/>
    </location>
</feature>
<keyword evidence="2" id="KW-1133">Transmembrane helix</keyword>
<accession>A0A829YFY7</accession>
<evidence type="ECO:0000256" key="1">
    <source>
        <dbReference type="SAM" id="MobiDB-lite"/>
    </source>
</evidence>
<dbReference type="EMBL" id="BLJN01000003">
    <property type="protein sequence ID" value="GFE81833.1"/>
    <property type="molecule type" value="Genomic_DNA"/>
</dbReference>
<evidence type="ECO:0000313" key="3">
    <source>
        <dbReference type="EMBL" id="GFE81833.1"/>
    </source>
</evidence>